<feature type="transmembrane region" description="Helical" evidence="1">
    <location>
        <begin position="97"/>
        <end position="115"/>
    </location>
</feature>
<evidence type="ECO:0000313" key="4">
    <source>
        <dbReference type="Proteomes" id="UP001476950"/>
    </source>
</evidence>
<keyword evidence="1" id="KW-0472">Membrane</keyword>
<gene>
    <name evidence="3" type="ORF">NDI38_18220</name>
</gene>
<evidence type="ECO:0000256" key="1">
    <source>
        <dbReference type="SAM" id="Phobius"/>
    </source>
</evidence>
<dbReference type="Proteomes" id="UP001476950">
    <property type="component" value="Unassembled WGS sequence"/>
</dbReference>
<keyword evidence="3" id="KW-0482">Metalloprotease</keyword>
<dbReference type="Pfam" id="PF02517">
    <property type="entry name" value="Rce1-like"/>
    <property type="match status" value="1"/>
</dbReference>
<dbReference type="RefSeq" id="WP_190446257.1">
    <property type="nucleotide sequence ID" value="NZ_JAMPLM010000017.1"/>
</dbReference>
<dbReference type="InterPro" id="IPR003675">
    <property type="entry name" value="Rce1/LyrA-like_dom"/>
</dbReference>
<dbReference type="EMBL" id="JAMPLM010000017">
    <property type="protein sequence ID" value="MEP1060375.1"/>
    <property type="molecule type" value="Genomic_DNA"/>
</dbReference>
<keyword evidence="1" id="KW-1133">Transmembrane helix</keyword>
<accession>A0ABV0KPV9</accession>
<feature type="transmembrane region" description="Helical" evidence="1">
    <location>
        <begin position="195"/>
        <end position="212"/>
    </location>
</feature>
<protein>
    <submittedName>
        <fullName evidence="3">CPBP family intramembrane metalloprotease</fullName>
    </submittedName>
</protein>
<sequence length="280" mass="30275">MFEQFQPVDALLDVIAASSAVVKIIAFFVAWLLLWLPIAIPLAISLKWHPPKPLAIAQKIPLVLSLYLLAPLVLWGFAKLEGRTFAAYGLVLARSTFSSLLLGLGLGILGIALLFSLERWAGWIEIEQSNQRQFVAALLPTLALGLLISLIEELIFRGFLLNQLQPEYAAWVAAASSSLIFALLHLVWEGTEIAPQLPGLWLMGVVLVIARWADGGSLGLACGLHAGWVWGMASLDTAQLIRYTDRGSEWLTGIKKQPLAGGMGLLLLCGTGGLLLSFVS</sequence>
<keyword evidence="3" id="KW-0645">Protease</keyword>
<feature type="transmembrane region" description="Helical" evidence="1">
    <location>
        <begin position="135"/>
        <end position="156"/>
    </location>
</feature>
<evidence type="ECO:0000259" key="2">
    <source>
        <dbReference type="Pfam" id="PF02517"/>
    </source>
</evidence>
<dbReference type="PANTHER" id="PTHR39430">
    <property type="entry name" value="MEMBRANE-ASSOCIATED PROTEASE-RELATED"/>
    <property type="match status" value="1"/>
</dbReference>
<keyword evidence="4" id="KW-1185">Reference proteome</keyword>
<evidence type="ECO:0000313" key="3">
    <source>
        <dbReference type="EMBL" id="MEP1060375.1"/>
    </source>
</evidence>
<keyword evidence="3" id="KW-0378">Hydrolase</keyword>
<keyword evidence="1" id="KW-0812">Transmembrane</keyword>
<reference evidence="3 4" key="1">
    <citation type="submission" date="2022-04" db="EMBL/GenBank/DDBJ databases">
        <title>Positive selection, recombination, and allopatry shape intraspecific diversity of widespread and dominant cyanobacteria.</title>
        <authorList>
            <person name="Wei J."/>
            <person name="Shu W."/>
            <person name="Hu C."/>
        </authorList>
    </citation>
    <scope>NUCLEOTIDE SEQUENCE [LARGE SCALE GENOMIC DNA]</scope>
    <source>
        <strain evidence="3 4">AS-A4</strain>
    </source>
</reference>
<feature type="transmembrane region" description="Helical" evidence="1">
    <location>
        <begin position="56"/>
        <end position="77"/>
    </location>
</feature>
<comment type="caution">
    <text evidence="3">The sequence shown here is derived from an EMBL/GenBank/DDBJ whole genome shotgun (WGS) entry which is preliminary data.</text>
</comment>
<feature type="transmembrane region" description="Helical" evidence="1">
    <location>
        <begin position="20"/>
        <end position="44"/>
    </location>
</feature>
<feature type="transmembrane region" description="Helical" evidence="1">
    <location>
        <begin position="168"/>
        <end position="188"/>
    </location>
</feature>
<name>A0ABV0KPV9_9CYAN</name>
<feature type="domain" description="CAAX prenyl protease 2/Lysostaphin resistance protein A-like" evidence="2">
    <location>
        <begin position="137"/>
        <end position="229"/>
    </location>
</feature>
<organism evidence="3 4">
    <name type="scientific">Stenomitos frigidus AS-A4</name>
    <dbReference type="NCBI Taxonomy" id="2933935"/>
    <lineage>
        <taxon>Bacteria</taxon>
        <taxon>Bacillati</taxon>
        <taxon>Cyanobacteriota</taxon>
        <taxon>Cyanophyceae</taxon>
        <taxon>Leptolyngbyales</taxon>
        <taxon>Leptolyngbyaceae</taxon>
        <taxon>Stenomitos</taxon>
    </lineage>
</organism>
<proteinExistence type="predicted"/>
<feature type="transmembrane region" description="Helical" evidence="1">
    <location>
        <begin position="259"/>
        <end position="279"/>
    </location>
</feature>
<dbReference type="GO" id="GO:0008237">
    <property type="term" value="F:metallopeptidase activity"/>
    <property type="evidence" value="ECO:0007669"/>
    <property type="project" value="UniProtKB-KW"/>
</dbReference>
<dbReference type="PANTHER" id="PTHR39430:SF1">
    <property type="entry name" value="PROTEASE"/>
    <property type="match status" value="1"/>
</dbReference>